<gene>
    <name evidence="4" type="ORF">KUF71_002453</name>
    <name evidence="2" type="ORF">KUF71_025939</name>
    <name evidence="3" type="ORF">KUF71_026258</name>
</gene>
<proteinExistence type="predicted"/>
<keyword evidence="5" id="KW-1185">Reference proteome</keyword>
<dbReference type="EMBL" id="JAHWGI010000805">
    <property type="protein sequence ID" value="KAK3917903.1"/>
    <property type="molecule type" value="Genomic_DNA"/>
</dbReference>
<organism evidence="3 5">
    <name type="scientific">Frankliniella fusca</name>
    <dbReference type="NCBI Taxonomy" id="407009"/>
    <lineage>
        <taxon>Eukaryota</taxon>
        <taxon>Metazoa</taxon>
        <taxon>Ecdysozoa</taxon>
        <taxon>Arthropoda</taxon>
        <taxon>Hexapoda</taxon>
        <taxon>Insecta</taxon>
        <taxon>Pterygota</taxon>
        <taxon>Neoptera</taxon>
        <taxon>Paraneoptera</taxon>
        <taxon>Thysanoptera</taxon>
        <taxon>Terebrantia</taxon>
        <taxon>Thripoidea</taxon>
        <taxon>Thripidae</taxon>
        <taxon>Frankliniella</taxon>
    </lineage>
</organism>
<reference evidence="3" key="2">
    <citation type="journal article" date="2023" name="BMC Genomics">
        <title>Pest status, molecular evolution, and epigenetic factors derived from the genome assembly of Frankliniella fusca, a thysanopteran phytovirus vector.</title>
        <authorList>
            <person name="Catto M.A."/>
            <person name="Labadie P.E."/>
            <person name="Jacobson A.L."/>
            <person name="Kennedy G.G."/>
            <person name="Srinivasan R."/>
            <person name="Hunt B.G."/>
        </authorList>
    </citation>
    <scope>NUCLEOTIDE SEQUENCE</scope>
    <source>
        <strain evidence="3">PL_HMW_Pooled</strain>
    </source>
</reference>
<evidence type="ECO:0000256" key="1">
    <source>
        <dbReference type="SAM" id="MobiDB-lite"/>
    </source>
</evidence>
<evidence type="ECO:0000313" key="5">
    <source>
        <dbReference type="Proteomes" id="UP001219518"/>
    </source>
</evidence>
<evidence type="ECO:0000313" key="4">
    <source>
        <dbReference type="EMBL" id="KAK3924182.1"/>
    </source>
</evidence>
<feature type="region of interest" description="Disordered" evidence="1">
    <location>
        <begin position="1"/>
        <end position="69"/>
    </location>
</feature>
<dbReference type="Proteomes" id="UP001219518">
    <property type="component" value="Unassembled WGS sequence"/>
</dbReference>
<reference evidence="3" key="1">
    <citation type="submission" date="2021-07" db="EMBL/GenBank/DDBJ databases">
        <authorList>
            <person name="Catto M.A."/>
            <person name="Jacobson A."/>
            <person name="Kennedy G."/>
            <person name="Labadie P."/>
            <person name="Hunt B.G."/>
            <person name="Srinivasan R."/>
        </authorList>
    </citation>
    <scope>NUCLEOTIDE SEQUENCE</scope>
    <source>
        <strain evidence="3">PL_HMW_Pooled</strain>
        <tissue evidence="3">Head</tissue>
    </source>
</reference>
<feature type="non-terminal residue" evidence="3">
    <location>
        <position position="1"/>
    </location>
</feature>
<name>A0AAE1HBD6_9NEOP</name>
<comment type="caution">
    <text evidence="3">The sequence shown here is derived from an EMBL/GenBank/DDBJ whole genome shotgun (WGS) entry which is preliminary data.</text>
</comment>
<dbReference type="EMBL" id="JAHWGI010001169">
    <property type="protein sequence ID" value="KAK3924182.1"/>
    <property type="molecule type" value="Genomic_DNA"/>
</dbReference>
<feature type="compositionally biased region" description="Pro residues" evidence="1">
    <location>
        <begin position="35"/>
        <end position="55"/>
    </location>
</feature>
<evidence type="ECO:0000313" key="2">
    <source>
        <dbReference type="EMBL" id="KAK3916838.1"/>
    </source>
</evidence>
<sequence>MSISSGSGGTTYSQDMDLCSDNELSPPRDAVTPPAAAPSPPGDAAPPLPATPPPHLQAEVPDIPPVSPNTFEEARLQLHLGPLQREARLEVEMNFLEATLEAASEAAPHGAFRAALLAALQLLVDSLPEARVEQAQ</sequence>
<evidence type="ECO:0000313" key="3">
    <source>
        <dbReference type="EMBL" id="KAK3917903.1"/>
    </source>
</evidence>
<dbReference type="AlphaFoldDB" id="A0AAE1HBD6"/>
<dbReference type="EMBL" id="JAHWGI010000627">
    <property type="protein sequence ID" value="KAK3916838.1"/>
    <property type="molecule type" value="Genomic_DNA"/>
</dbReference>
<accession>A0AAE1HBD6</accession>
<protein>
    <submittedName>
        <fullName evidence="3">UBA-like domain-containing protein 2</fullName>
    </submittedName>
</protein>